<dbReference type="AlphaFoldDB" id="A0A2S6IFM2"/>
<reference evidence="2 3" key="1">
    <citation type="submission" date="2018-02" db="EMBL/GenBank/DDBJ databases">
        <title>Genomic Encyclopedia of Archaeal and Bacterial Type Strains, Phase II (KMG-II): from individual species to whole genera.</title>
        <authorList>
            <person name="Goeker M."/>
        </authorList>
    </citation>
    <scope>NUCLEOTIDE SEQUENCE [LARGE SCALE GENOMIC DNA]</scope>
    <source>
        <strain evidence="2 3">DSM 16809</strain>
    </source>
</reference>
<dbReference type="EMBL" id="PTJE01000008">
    <property type="protein sequence ID" value="PPK92997.1"/>
    <property type="molecule type" value="Genomic_DNA"/>
</dbReference>
<dbReference type="RefSeq" id="WP_105023043.1">
    <property type="nucleotide sequence ID" value="NZ_MQVW01000020.1"/>
</dbReference>
<protein>
    <submittedName>
        <fullName evidence="2">Uncharacterized protein</fullName>
    </submittedName>
</protein>
<evidence type="ECO:0000256" key="1">
    <source>
        <dbReference type="SAM" id="Phobius"/>
    </source>
</evidence>
<feature type="transmembrane region" description="Helical" evidence="1">
    <location>
        <begin position="40"/>
        <end position="64"/>
    </location>
</feature>
<name>A0A2S6IFM2_9FLAO</name>
<evidence type="ECO:0000313" key="3">
    <source>
        <dbReference type="Proteomes" id="UP000239002"/>
    </source>
</evidence>
<sequence length="103" mass="11440">MKLPNKLTASCRLSIQFALASFALGTLILGLYLITANNVFAVLGFGFLVIAVPFNSLILLSVFIQLLTGKLSIKEFFFSSYVLLLNVPIALFYFHIVTTYTRL</sequence>
<keyword evidence="1" id="KW-1133">Transmembrane helix</keyword>
<proteinExistence type="predicted"/>
<evidence type="ECO:0000313" key="2">
    <source>
        <dbReference type="EMBL" id="PPK92997.1"/>
    </source>
</evidence>
<organism evidence="2 3">
    <name type="scientific">Nonlabens xylanidelens</name>
    <dbReference type="NCBI Taxonomy" id="191564"/>
    <lineage>
        <taxon>Bacteria</taxon>
        <taxon>Pseudomonadati</taxon>
        <taxon>Bacteroidota</taxon>
        <taxon>Flavobacteriia</taxon>
        <taxon>Flavobacteriales</taxon>
        <taxon>Flavobacteriaceae</taxon>
        <taxon>Nonlabens</taxon>
    </lineage>
</organism>
<feature type="transmembrane region" description="Helical" evidence="1">
    <location>
        <begin position="12"/>
        <end position="34"/>
    </location>
</feature>
<comment type="caution">
    <text evidence="2">The sequence shown here is derived from an EMBL/GenBank/DDBJ whole genome shotgun (WGS) entry which is preliminary data.</text>
</comment>
<keyword evidence="1" id="KW-0472">Membrane</keyword>
<feature type="transmembrane region" description="Helical" evidence="1">
    <location>
        <begin position="76"/>
        <end position="96"/>
    </location>
</feature>
<accession>A0A2S6IFM2</accession>
<dbReference type="Proteomes" id="UP000239002">
    <property type="component" value="Unassembled WGS sequence"/>
</dbReference>
<keyword evidence="1" id="KW-0812">Transmembrane</keyword>
<gene>
    <name evidence="2" type="ORF">LY01_02702</name>
</gene>
<dbReference type="OrthoDB" id="1144821at2"/>
<keyword evidence="3" id="KW-1185">Reference proteome</keyword>